<evidence type="ECO:0000256" key="10">
    <source>
        <dbReference type="PROSITE-ProRule" id="PRU01097"/>
    </source>
</evidence>
<feature type="active site" description="Proton donor" evidence="10">
    <location>
        <position position="212"/>
    </location>
</feature>
<feature type="signal peptide" evidence="11">
    <location>
        <begin position="1"/>
        <end position="20"/>
    </location>
</feature>
<dbReference type="InterPro" id="IPR013320">
    <property type="entry name" value="ConA-like_dom_sf"/>
</dbReference>
<evidence type="ECO:0000256" key="9">
    <source>
        <dbReference type="ARBA" id="ARBA00023326"/>
    </source>
</evidence>
<dbReference type="Pfam" id="PF00457">
    <property type="entry name" value="Glyco_hydro_11"/>
    <property type="match status" value="1"/>
</dbReference>
<evidence type="ECO:0000256" key="1">
    <source>
        <dbReference type="ARBA" id="ARBA00000681"/>
    </source>
</evidence>
<dbReference type="PROSITE" id="PS51761">
    <property type="entry name" value="GH11_3"/>
    <property type="match status" value="1"/>
</dbReference>
<reference evidence="13" key="1">
    <citation type="submission" date="2014-05" db="EMBL/GenBank/DDBJ databases">
        <title>Solution hybrid selection capture for the recovery of functional full-length eukaryotic cDNAs from complex environmental samples.</title>
        <authorList>
            <person name="Bragalini C."/>
            <person name="Parisot N."/>
            <person name="Ribiere C."/>
            <person name="Peyretaillade E."/>
            <person name="Vallon L."/>
            <person name="Girlanda M."/>
            <person name="Peyret P."/>
            <person name="Marmeisse R."/>
            <person name="Luis L."/>
            <person name="Prudent E."/>
        </authorList>
    </citation>
    <scope>NUCLEOTIDE SEQUENCE</scope>
</reference>
<keyword evidence="7 10" id="KW-0119">Carbohydrate metabolism</keyword>
<comment type="catalytic activity">
    <reaction evidence="1 10">
        <text>Endohydrolysis of (1-&gt;4)-beta-D-xylosidic linkages in xylans.</text>
        <dbReference type="EC" id="3.2.1.8"/>
    </reaction>
</comment>
<dbReference type="EMBL" id="LK932032">
    <property type="protein sequence ID" value="CDS82488.1"/>
    <property type="molecule type" value="mRNA"/>
</dbReference>
<evidence type="ECO:0000313" key="13">
    <source>
        <dbReference type="EMBL" id="CDS82488.1"/>
    </source>
</evidence>
<dbReference type="InterPro" id="IPR018208">
    <property type="entry name" value="GH11_AS_1"/>
</dbReference>
<dbReference type="InterPro" id="IPR001137">
    <property type="entry name" value="Glyco_hydro_11"/>
</dbReference>
<dbReference type="SUPFAM" id="SSF49899">
    <property type="entry name" value="Concanavalin A-like lectins/glucanases"/>
    <property type="match status" value="1"/>
</dbReference>
<gene>
    <name evidence="13" type="primary">GH11</name>
</gene>
<dbReference type="InterPro" id="IPR013319">
    <property type="entry name" value="GH11/12"/>
</dbReference>
<comment type="pathway">
    <text evidence="2 10">Glycan degradation; xylan degradation.</text>
</comment>
<sequence>MVSFTSLLLIAASVVSGVVALPAEIDANLNSTLLARAGTASGTGTHNGFYYSFWTDNQGQVTYTNGAAGQYSVQWSGNGNWVGGKGWNPGSARTITYTADYKPNGSSYLAIYGWTKNPLIEYYIVENFGTYNPSSGGTKKGSVTVDGSVYDIYVSTRTNQPSIEGTKTFQQYWSVRQNKRSGGSVNTGTHFSAWASAGLNLGSHDYQIVATEGYFSSGSVTVTVS</sequence>
<evidence type="ECO:0000256" key="6">
    <source>
        <dbReference type="ARBA" id="ARBA00022801"/>
    </source>
</evidence>
<feature type="domain" description="GH11" evidence="12">
    <location>
        <begin position="37"/>
        <end position="225"/>
    </location>
</feature>
<dbReference type="AlphaFoldDB" id="A0A0A8LEB2"/>
<dbReference type="UniPathway" id="UPA00114"/>
<dbReference type="PRINTS" id="PR00911">
    <property type="entry name" value="GLHYDRLASE11"/>
</dbReference>
<accession>A0A0A8LEB2</accession>
<evidence type="ECO:0000259" key="12">
    <source>
        <dbReference type="PROSITE" id="PS51761"/>
    </source>
</evidence>
<evidence type="ECO:0000256" key="8">
    <source>
        <dbReference type="ARBA" id="ARBA00023295"/>
    </source>
</evidence>
<keyword evidence="8 10" id="KW-0326">Glycosidase</keyword>
<evidence type="ECO:0000256" key="7">
    <source>
        <dbReference type="ARBA" id="ARBA00023277"/>
    </source>
</evidence>
<feature type="chain" id="PRO_5002038385" description="endo-1,4-beta-xylanase" evidence="11">
    <location>
        <begin position="21"/>
        <end position="225"/>
    </location>
</feature>
<comment type="similarity">
    <text evidence="3 10">Belongs to the glycosyl hydrolase 11 (cellulase G) family.</text>
</comment>
<dbReference type="InterPro" id="IPR033123">
    <property type="entry name" value="GH11_dom"/>
</dbReference>
<dbReference type="PROSITE" id="PS00776">
    <property type="entry name" value="GH11_1"/>
    <property type="match status" value="1"/>
</dbReference>
<evidence type="ECO:0000256" key="11">
    <source>
        <dbReference type="SAM" id="SignalP"/>
    </source>
</evidence>
<protein>
    <recommendedName>
        <fullName evidence="4 10">endo-1,4-beta-xylanase</fullName>
        <ecNumber evidence="4 10">3.2.1.8</ecNumber>
    </recommendedName>
</protein>
<evidence type="ECO:0000256" key="4">
    <source>
        <dbReference type="ARBA" id="ARBA00012590"/>
    </source>
</evidence>
<evidence type="ECO:0000256" key="2">
    <source>
        <dbReference type="ARBA" id="ARBA00004851"/>
    </source>
</evidence>
<feature type="active site" description="Nucleophile" evidence="10">
    <location>
        <position position="121"/>
    </location>
</feature>
<organism evidence="13">
    <name type="scientific">uncultured eukaryote</name>
    <dbReference type="NCBI Taxonomy" id="100272"/>
    <lineage>
        <taxon>Eukaryota</taxon>
        <taxon>environmental samples</taxon>
    </lineage>
</organism>
<evidence type="ECO:0000256" key="3">
    <source>
        <dbReference type="ARBA" id="ARBA00007792"/>
    </source>
</evidence>
<dbReference type="PANTHER" id="PTHR46828:SF3">
    <property type="entry name" value="ENDO-1,4-BETA-XYLANASE"/>
    <property type="match status" value="1"/>
</dbReference>
<evidence type="ECO:0000256" key="5">
    <source>
        <dbReference type="ARBA" id="ARBA00022651"/>
    </source>
</evidence>
<dbReference type="GO" id="GO:0045493">
    <property type="term" value="P:xylan catabolic process"/>
    <property type="evidence" value="ECO:0007669"/>
    <property type="project" value="UniProtKB-UniRule"/>
</dbReference>
<keyword evidence="5 10" id="KW-0858">Xylan degradation</keyword>
<keyword evidence="9 10" id="KW-0624">Polysaccharide degradation</keyword>
<proteinExistence type="evidence at transcript level"/>
<dbReference type="FunFam" id="2.60.120.180:FF:000001">
    <property type="entry name" value="Endo-1,4-beta-xylanase"/>
    <property type="match status" value="1"/>
</dbReference>
<keyword evidence="11" id="KW-0732">Signal</keyword>
<dbReference type="Gene3D" id="2.60.120.180">
    <property type="match status" value="1"/>
</dbReference>
<keyword evidence="6 10" id="KW-0378">Hydrolase</keyword>
<dbReference type="PANTHER" id="PTHR46828">
    <property type="entry name" value="ENDO-1,4-BETA-XYLANASE A-RELATED"/>
    <property type="match status" value="1"/>
</dbReference>
<dbReference type="GO" id="GO:0031176">
    <property type="term" value="F:endo-1,4-beta-xylanase activity"/>
    <property type="evidence" value="ECO:0007669"/>
    <property type="project" value="UniProtKB-UniRule"/>
</dbReference>
<dbReference type="EC" id="3.2.1.8" evidence="4 10"/>
<name>A0A0A8LEB2_9EUKA</name>